<dbReference type="STRING" id="926559.JoomaDRAFT_0213"/>
<dbReference type="Proteomes" id="UP000004690">
    <property type="component" value="Unassembled WGS sequence"/>
</dbReference>
<dbReference type="HOGENOM" id="CLU_151284_0_1_10"/>
<dbReference type="InterPro" id="IPR058060">
    <property type="entry name" value="HYC_CC_PP"/>
</dbReference>
<evidence type="ECO:0008006" key="3">
    <source>
        <dbReference type="Google" id="ProtNLM"/>
    </source>
</evidence>
<gene>
    <name evidence="1" type="ORF">JoomaDRAFT_0213</name>
</gene>
<dbReference type="InterPro" id="IPR058512">
    <property type="entry name" value="DUF8199"/>
</dbReference>
<accession>I3C0Y0</accession>
<dbReference type="RefSeq" id="WP_008616052.1">
    <property type="nucleotide sequence ID" value="NZ_JH651380.1"/>
</dbReference>
<name>I3C0Y0_9FLAO</name>
<keyword evidence="2" id="KW-1185">Reference proteome</keyword>
<dbReference type="AlphaFoldDB" id="I3C0Y0"/>
<evidence type="ECO:0000313" key="2">
    <source>
        <dbReference type="Proteomes" id="UP000004690"/>
    </source>
</evidence>
<dbReference type="NCBIfam" id="NF047658">
    <property type="entry name" value="HYC_CC_PP"/>
    <property type="match status" value="1"/>
</dbReference>
<dbReference type="EMBL" id="JH651380">
    <property type="protein sequence ID" value="EIJ37273.1"/>
    <property type="molecule type" value="Genomic_DNA"/>
</dbReference>
<proteinExistence type="predicted"/>
<protein>
    <recommendedName>
        <fullName evidence="3">Secreted protein</fullName>
    </recommendedName>
</protein>
<sequence>MKSVLQNIATFLMAMVVLLSTMSFTIDMHYCGSELVDIALIKPAKDCGMEMQKSTSSSEDIMKSHCCTDEHIVIEGQKELKSSFEKISFHQQALLVSYVYTFFNVFEGLEENIVPFKNYTSPLLVSEIQLENSTFLI</sequence>
<dbReference type="eggNOG" id="ENOG5032TXJ">
    <property type="taxonomic scope" value="Bacteria"/>
</dbReference>
<organism evidence="1 2">
    <name type="scientific">Galbibacter orientalis DSM 19592</name>
    <dbReference type="NCBI Taxonomy" id="926559"/>
    <lineage>
        <taxon>Bacteria</taxon>
        <taxon>Pseudomonadati</taxon>
        <taxon>Bacteroidota</taxon>
        <taxon>Flavobacteriia</taxon>
        <taxon>Flavobacteriales</taxon>
        <taxon>Flavobacteriaceae</taxon>
        <taxon>Galbibacter</taxon>
    </lineage>
</organism>
<evidence type="ECO:0000313" key="1">
    <source>
        <dbReference type="EMBL" id="EIJ37273.1"/>
    </source>
</evidence>
<reference evidence="1 2" key="1">
    <citation type="submission" date="2012-02" db="EMBL/GenBank/DDBJ databases">
        <title>Improved High-Quality Draft genome of Joostella marina DSM 19592.</title>
        <authorList>
            <consortium name="US DOE Joint Genome Institute (JGI-PGF)"/>
            <person name="Lucas S."/>
            <person name="Copeland A."/>
            <person name="Lapidus A."/>
            <person name="Bruce D."/>
            <person name="Goodwin L."/>
            <person name="Pitluck S."/>
            <person name="Peters L."/>
            <person name="Chertkov O."/>
            <person name="Ovchinnikova G."/>
            <person name="Kyrpides N."/>
            <person name="Mavromatis K."/>
            <person name="Detter J.C."/>
            <person name="Han C."/>
            <person name="Land M."/>
            <person name="Hauser L."/>
            <person name="Markowitz V."/>
            <person name="Cheng J.-F."/>
            <person name="Hugenholtz P."/>
            <person name="Woyke T."/>
            <person name="Wu D."/>
            <person name="Tindall B."/>
            <person name="Brambilla E."/>
            <person name="Klenk H.-P."/>
            <person name="Eisen J.A."/>
        </authorList>
    </citation>
    <scope>NUCLEOTIDE SEQUENCE [LARGE SCALE GENOMIC DNA]</scope>
    <source>
        <strain evidence="1 2">DSM 19592</strain>
    </source>
</reference>
<dbReference type="Pfam" id="PF26622">
    <property type="entry name" value="DUF8199"/>
    <property type="match status" value="1"/>
</dbReference>